<feature type="region of interest" description="Disordered" evidence="1">
    <location>
        <begin position="337"/>
        <end position="380"/>
    </location>
</feature>
<keyword evidence="3" id="KW-1185">Reference proteome</keyword>
<evidence type="ECO:0008006" key="4">
    <source>
        <dbReference type="Google" id="ProtNLM"/>
    </source>
</evidence>
<reference evidence="2 3" key="1">
    <citation type="submission" date="2024-05" db="EMBL/GenBank/DDBJ databases">
        <title>A draft genome resource for the thread blight pathogen Marasmius tenuissimus strain MS-2.</title>
        <authorList>
            <person name="Yulfo-Soto G.E."/>
            <person name="Baruah I.K."/>
            <person name="Amoako-Attah I."/>
            <person name="Bukari Y."/>
            <person name="Meinhardt L.W."/>
            <person name="Bailey B.A."/>
            <person name="Cohen S.P."/>
        </authorList>
    </citation>
    <scope>NUCLEOTIDE SEQUENCE [LARGE SCALE GENOMIC DNA]</scope>
    <source>
        <strain evidence="2 3">MS-2</strain>
    </source>
</reference>
<accession>A0ABR3A0W4</accession>
<sequence>MDSKETIIPLPNFLKDCKPFYKVLCRDIRWNHLCFLRMRPENEAVARFADWLTTLTVQKEVEHGGSGKAKIVICGHSMGGLLAADAVLEFIKTRPDPKAPIWPNIVACIAFDTPYFGLHPYVFKNSATKAAQYAETAKSVGTALFGSLSGLGSGRSTPEPPSTPPAGLLTGPSQEQPGWSKWAPAAYAVGGALFAGAAAGGAYYKRAELGLGYSWATDHLKYVGNLWDEEASKKRVDDMIEVDETTGIHFRTFYTFLPAVAFVHNLDRTFIVIPKGNPKIQSRFIRAENNTATDEVQAHTGMFAAQTNDGYYNLGLETARLIQEALASKGEIVEAGPIPLDSEMDSDIPPESSSPMIDTRKESTSTSASSDALIDHNPWK</sequence>
<dbReference type="SUPFAM" id="SSF53474">
    <property type="entry name" value="alpha/beta-Hydrolases"/>
    <property type="match status" value="1"/>
</dbReference>
<evidence type="ECO:0000313" key="3">
    <source>
        <dbReference type="Proteomes" id="UP001437256"/>
    </source>
</evidence>
<dbReference type="PANTHER" id="PTHR47842">
    <property type="entry name" value="EXPRESSED PROTEIN"/>
    <property type="match status" value="1"/>
</dbReference>
<comment type="caution">
    <text evidence="2">The sequence shown here is derived from an EMBL/GenBank/DDBJ whole genome shotgun (WGS) entry which is preliminary data.</text>
</comment>
<proteinExistence type="predicted"/>
<evidence type="ECO:0000313" key="2">
    <source>
        <dbReference type="EMBL" id="KAL0067592.1"/>
    </source>
</evidence>
<protein>
    <recommendedName>
        <fullName evidence="4">DUF676 domain-containing protein</fullName>
    </recommendedName>
</protein>
<dbReference type="Proteomes" id="UP001437256">
    <property type="component" value="Unassembled WGS sequence"/>
</dbReference>
<evidence type="ECO:0000256" key="1">
    <source>
        <dbReference type="SAM" id="MobiDB-lite"/>
    </source>
</evidence>
<organism evidence="2 3">
    <name type="scientific">Marasmius tenuissimus</name>
    <dbReference type="NCBI Taxonomy" id="585030"/>
    <lineage>
        <taxon>Eukaryota</taxon>
        <taxon>Fungi</taxon>
        <taxon>Dikarya</taxon>
        <taxon>Basidiomycota</taxon>
        <taxon>Agaricomycotina</taxon>
        <taxon>Agaricomycetes</taxon>
        <taxon>Agaricomycetidae</taxon>
        <taxon>Agaricales</taxon>
        <taxon>Marasmiineae</taxon>
        <taxon>Marasmiaceae</taxon>
        <taxon>Marasmius</taxon>
    </lineage>
</organism>
<name>A0ABR3A0W4_9AGAR</name>
<dbReference type="PANTHER" id="PTHR47842:SF1">
    <property type="entry name" value="DUF676 DOMAIN-CONTAINING PROTEIN"/>
    <property type="match status" value="1"/>
</dbReference>
<dbReference type="EMBL" id="JBBXMP010000024">
    <property type="protein sequence ID" value="KAL0067592.1"/>
    <property type="molecule type" value="Genomic_DNA"/>
</dbReference>
<dbReference type="Gene3D" id="3.40.50.1820">
    <property type="entry name" value="alpha/beta hydrolase"/>
    <property type="match status" value="1"/>
</dbReference>
<dbReference type="InterPro" id="IPR029058">
    <property type="entry name" value="AB_hydrolase_fold"/>
</dbReference>
<feature type="region of interest" description="Disordered" evidence="1">
    <location>
        <begin position="151"/>
        <end position="176"/>
    </location>
</feature>
<gene>
    <name evidence="2" type="ORF">AAF712_005307</name>
</gene>